<name>A0A2N3L0F1_9PROT</name>
<dbReference type="OrthoDB" id="7350221at2"/>
<gene>
    <name evidence="2" type="ORF">COO20_01310</name>
</gene>
<evidence type="ECO:0000259" key="1">
    <source>
        <dbReference type="Pfam" id="PF20066"/>
    </source>
</evidence>
<sequence length="162" mass="17071">MDQNADAPANGAPKDFTSDSADALKAQAKRLRAALASRDVSVSHAGSLELMAQSYGFRDWNTALAMTRRNAASIGVADLGIGKRFAGSYLGHAVTGKILGLTGTPVGGVYRIEVHLDHPVDVVASKHFSGYRQRIASRINKDCEPVLASGQRGPGLSVDLLL</sequence>
<evidence type="ECO:0000313" key="2">
    <source>
        <dbReference type="EMBL" id="PKR56216.1"/>
    </source>
</evidence>
<protein>
    <recommendedName>
        <fullName evidence="1">Glyoxalase-related protein domain-containing protein</fullName>
    </recommendedName>
</protein>
<evidence type="ECO:0000313" key="3">
    <source>
        <dbReference type="Proteomes" id="UP000233597"/>
    </source>
</evidence>
<reference evidence="2 3" key="1">
    <citation type="submission" date="2017-09" db="EMBL/GenBank/DDBJ databases">
        <title>Biodiversity and function of Thalassospira species in the particle-attached aromatic-hydrocarbon-degrading consortia from the surface seawater of the South China Sea.</title>
        <authorList>
            <person name="Dong C."/>
            <person name="Liu R."/>
            <person name="Shao Z."/>
        </authorList>
    </citation>
    <scope>NUCLEOTIDE SEQUENCE [LARGE SCALE GENOMIC DNA]</scope>
    <source>
        <strain evidence="2 3">CSC1P2</strain>
    </source>
</reference>
<comment type="caution">
    <text evidence="2">The sequence shown here is derived from an EMBL/GenBank/DDBJ whole genome shotgun (WGS) entry which is preliminary data.</text>
</comment>
<dbReference type="InterPro" id="IPR045517">
    <property type="entry name" value="Glyoxalase_8"/>
</dbReference>
<dbReference type="AlphaFoldDB" id="A0A2N3L0F1"/>
<dbReference type="EMBL" id="NWTK01000001">
    <property type="protein sequence ID" value="PKR56216.1"/>
    <property type="molecule type" value="Genomic_DNA"/>
</dbReference>
<feature type="domain" description="Glyoxalase-related protein" evidence="1">
    <location>
        <begin position="19"/>
        <end position="159"/>
    </location>
</feature>
<dbReference type="Pfam" id="PF20066">
    <property type="entry name" value="Glyoxalase_8"/>
    <property type="match status" value="1"/>
</dbReference>
<dbReference type="Proteomes" id="UP000233597">
    <property type="component" value="Unassembled WGS sequence"/>
</dbReference>
<accession>A0A2N3L0F1</accession>
<proteinExistence type="predicted"/>
<organism evidence="2 3">
    <name type="scientific">Thalassospira marina</name>
    <dbReference type="NCBI Taxonomy" id="2048283"/>
    <lineage>
        <taxon>Bacteria</taxon>
        <taxon>Pseudomonadati</taxon>
        <taxon>Pseudomonadota</taxon>
        <taxon>Alphaproteobacteria</taxon>
        <taxon>Rhodospirillales</taxon>
        <taxon>Thalassospiraceae</taxon>
        <taxon>Thalassospira</taxon>
    </lineage>
</organism>